<evidence type="ECO:0000313" key="7">
    <source>
        <dbReference type="EMBL" id="QNL43563.1"/>
    </source>
</evidence>
<evidence type="ECO:0000256" key="1">
    <source>
        <dbReference type="ARBA" id="ARBA00004141"/>
    </source>
</evidence>
<keyword evidence="3 6" id="KW-0812">Transmembrane</keyword>
<protein>
    <submittedName>
        <fullName evidence="7">Sodium-dependent transporter</fullName>
    </submittedName>
</protein>
<dbReference type="RefSeq" id="WP_187332154.1">
    <property type="nucleotide sequence ID" value="NZ_CP060490.1"/>
</dbReference>
<dbReference type="PROSITE" id="PS50267">
    <property type="entry name" value="NA_NEUROTRAN_SYMP_3"/>
    <property type="match status" value="1"/>
</dbReference>
<evidence type="ECO:0000256" key="4">
    <source>
        <dbReference type="ARBA" id="ARBA00022989"/>
    </source>
</evidence>
<dbReference type="InterPro" id="IPR000175">
    <property type="entry name" value="Na/ntran_symport"/>
</dbReference>
<feature type="transmembrane region" description="Helical" evidence="6">
    <location>
        <begin position="12"/>
        <end position="31"/>
    </location>
</feature>
<organism evidence="7 8">
    <name type="scientific">Oscillibacter hominis</name>
    <dbReference type="NCBI Taxonomy" id="2763056"/>
    <lineage>
        <taxon>Bacteria</taxon>
        <taxon>Bacillati</taxon>
        <taxon>Bacillota</taxon>
        <taxon>Clostridia</taxon>
        <taxon>Eubacteriales</taxon>
        <taxon>Oscillospiraceae</taxon>
        <taxon>Oscillibacter</taxon>
    </lineage>
</organism>
<dbReference type="SUPFAM" id="SSF161070">
    <property type="entry name" value="SNF-like"/>
    <property type="match status" value="1"/>
</dbReference>
<evidence type="ECO:0000256" key="6">
    <source>
        <dbReference type="SAM" id="Phobius"/>
    </source>
</evidence>
<dbReference type="InterPro" id="IPR047218">
    <property type="entry name" value="YocR/YhdH-like"/>
</dbReference>
<dbReference type="KEGG" id="ohi:H8790_08725"/>
<evidence type="ECO:0000313" key="8">
    <source>
        <dbReference type="Proteomes" id="UP000515960"/>
    </source>
</evidence>
<dbReference type="CDD" id="cd10336">
    <property type="entry name" value="SLC6sbd_Tyt1-Like"/>
    <property type="match status" value="1"/>
</dbReference>
<feature type="transmembrane region" description="Helical" evidence="6">
    <location>
        <begin position="222"/>
        <end position="247"/>
    </location>
</feature>
<sequence>MEKRDQFTGKWGFIVACIGSAVGMGNIWLFPARVSQYGGAAFLIPYFICVVVIGYTGVIGEMAFGRAMEAGPLVAFGKATERSGRGRRLGEALALIPVLGSLALAIGYSVVVGWILKYAAGAITGSALVPASVGGFEAAFGATASAFGSVGWQLAGLGVVFAIMVFGISSGIERANRIMMPLFFLLFIGVAVYVATLGGAGAGYRYLFVPESWGALLNPKTWLYALGQAFFSLSLAGSGTLVYGSYLKKDADIPFCARNVALFDTLAALIAALAIIPAMTIAGVDATQSGPGLMFIYLPGVFKQMPGGRIVMIVFFVAVLFAGLSSLINLFESPIEALQTRFGFSRRKAVAAVGAVGAVVGVCVEGIVSGWMDVCSIYLCPIGALLAGVLFFWVCGKNFVRSQIDQGAARPLGKAFEPMSKYGFCGLTLLVLVLGSVFGGIG</sequence>
<feature type="transmembrane region" description="Helical" evidence="6">
    <location>
        <begin position="349"/>
        <end position="370"/>
    </location>
</feature>
<evidence type="ECO:0000256" key="2">
    <source>
        <dbReference type="ARBA" id="ARBA00022448"/>
    </source>
</evidence>
<feature type="transmembrane region" description="Helical" evidence="6">
    <location>
        <begin position="150"/>
        <end position="170"/>
    </location>
</feature>
<dbReference type="NCBIfam" id="NF037979">
    <property type="entry name" value="Na_transp"/>
    <property type="match status" value="1"/>
</dbReference>
<reference evidence="7 8" key="1">
    <citation type="submission" date="2020-08" db="EMBL/GenBank/DDBJ databases">
        <authorList>
            <person name="Liu C."/>
            <person name="Sun Q."/>
        </authorList>
    </citation>
    <scope>NUCLEOTIDE SEQUENCE [LARGE SCALE GENOMIC DNA]</scope>
    <source>
        <strain evidence="7 8">NSJ-62</strain>
    </source>
</reference>
<dbReference type="Proteomes" id="UP000515960">
    <property type="component" value="Chromosome"/>
</dbReference>
<evidence type="ECO:0000256" key="5">
    <source>
        <dbReference type="ARBA" id="ARBA00023136"/>
    </source>
</evidence>
<keyword evidence="5 6" id="KW-0472">Membrane</keyword>
<feature type="transmembrane region" description="Helical" evidence="6">
    <location>
        <begin position="421"/>
        <end position="441"/>
    </location>
</feature>
<dbReference type="PANTHER" id="PTHR42948">
    <property type="entry name" value="TRANSPORTER"/>
    <property type="match status" value="1"/>
</dbReference>
<dbReference type="PANTHER" id="PTHR42948:SF1">
    <property type="entry name" value="TRANSPORTER"/>
    <property type="match status" value="1"/>
</dbReference>
<feature type="transmembrane region" description="Helical" evidence="6">
    <location>
        <begin position="37"/>
        <end position="58"/>
    </location>
</feature>
<proteinExistence type="predicted"/>
<dbReference type="AlphaFoldDB" id="A0A7G9B1Y2"/>
<dbReference type="GO" id="GO:0016020">
    <property type="term" value="C:membrane"/>
    <property type="evidence" value="ECO:0007669"/>
    <property type="project" value="UniProtKB-SubCell"/>
</dbReference>
<comment type="subcellular location">
    <subcellularLocation>
        <location evidence="1">Membrane</location>
        <topology evidence="1">Multi-pass membrane protein</topology>
    </subcellularLocation>
</comment>
<feature type="transmembrane region" description="Helical" evidence="6">
    <location>
        <begin position="259"/>
        <end position="284"/>
    </location>
</feature>
<accession>A0A7G9B1Y2</accession>
<feature type="transmembrane region" description="Helical" evidence="6">
    <location>
        <begin position="92"/>
        <end position="116"/>
    </location>
</feature>
<feature type="transmembrane region" description="Helical" evidence="6">
    <location>
        <begin position="376"/>
        <end position="400"/>
    </location>
</feature>
<dbReference type="Pfam" id="PF00209">
    <property type="entry name" value="SNF"/>
    <property type="match status" value="2"/>
</dbReference>
<evidence type="ECO:0000256" key="3">
    <source>
        <dbReference type="ARBA" id="ARBA00022692"/>
    </source>
</evidence>
<keyword evidence="4 6" id="KW-1133">Transmembrane helix</keyword>
<feature type="transmembrane region" description="Helical" evidence="6">
    <location>
        <begin position="310"/>
        <end position="328"/>
    </location>
</feature>
<keyword evidence="8" id="KW-1185">Reference proteome</keyword>
<feature type="transmembrane region" description="Helical" evidence="6">
    <location>
        <begin position="182"/>
        <end position="202"/>
    </location>
</feature>
<dbReference type="PRINTS" id="PR00176">
    <property type="entry name" value="NANEUSMPORT"/>
</dbReference>
<name>A0A7G9B1Y2_9FIRM</name>
<keyword evidence="2" id="KW-0813">Transport</keyword>
<dbReference type="InterPro" id="IPR037272">
    <property type="entry name" value="SNS_sf"/>
</dbReference>
<dbReference type="EMBL" id="CP060490">
    <property type="protein sequence ID" value="QNL43563.1"/>
    <property type="molecule type" value="Genomic_DNA"/>
</dbReference>
<gene>
    <name evidence="7" type="ORF">H8790_08725</name>
</gene>